<keyword evidence="4" id="KW-0325">Glycoprotein</keyword>
<dbReference type="InterPro" id="IPR002640">
    <property type="entry name" value="Arylesterase"/>
</dbReference>
<name>A0ABR2X3C9_9FUNG</name>
<accession>A0ABR2X3C9</accession>
<dbReference type="SUPFAM" id="SSF63829">
    <property type="entry name" value="Calcium-dependent phosphotriesterase"/>
    <property type="match status" value="1"/>
</dbReference>
<dbReference type="EMBL" id="JASJQH010000027">
    <property type="protein sequence ID" value="KAK9768256.1"/>
    <property type="molecule type" value="Genomic_DNA"/>
</dbReference>
<sequence length="372" mass="40552">MLLYVFIGFLAVLGGVLYSPLNELWEVTGVNKPLPAQAIPTGCTLLKELQACEDIHIHHSTATAFLTCGEPQRRLQWYPPIQKLDKAGAKKDYFVKYDLTTDTYQTLKVLNFPSTELSLHGIGMRENPENPKELILAAVNHRTSGSVIEIFMHSIGSDELVHVETVVHELIHSPNDIVVLSKNEFYVTNDSPPGLPQWAKVVNVLAPPYTSIVHRSSSGEVRTVATLRGANGMTANHDASLLYVSSCGIGHLNVYERSSNTGALELTNVIKTGHIIDNPSVDYNTGELYVTGPTNGLLNLKSFSTLGVQVPFQVSKIINNTDSDSFYGIRYKSHPFISGIAPGMATVSVVDSKLGKALIGGFNMQGTFVCKI</sequence>
<keyword evidence="5" id="KW-0732">Signal</keyword>
<reference evidence="6 7" key="1">
    <citation type="submission" date="2023-04" db="EMBL/GenBank/DDBJ databases">
        <title>Genome of Basidiobolus ranarum AG-B5.</title>
        <authorList>
            <person name="Stajich J.E."/>
            <person name="Carter-House D."/>
            <person name="Gryganskyi A."/>
        </authorList>
    </citation>
    <scope>NUCLEOTIDE SEQUENCE [LARGE SCALE GENOMIC DNA]</scope>
    <source>
        <strain evidence="6 7">AG-B5</strain>
    </source>
</reference>
<evidence type="ECO:0000256" key="3">
    <source>
        <dbReference type="ARBA" id="ARBA00023157"/>
    </source>
</evidence>
<comment type="similarity">
    <text evidence="1">Belongs to the paraoxonase family.</text>
</comment>
<dbReference type="Proteomes" id="UP001479436">
    <property type="component" value="Unassembled WGS sequence"/>
</dbReference>
<gene>
    <name evidence="6" type="ORF">K7432_001278</name>
</gene>
<dbReference type="InterPro" id="IPR011042">
    <property type="entry name" value="6-blade_b-propeller_TolB-like"/>
</dbReference>
<evidence type="ECO:0000256" key="4">
    <source>
        <dbReference type="ARBA" id="ARBA00023180"/>
    </source>
</evidence>
<feature type="chain" id="PRO_5047325405" description="Calcium-dependent phosphotriesterase" evidence="5">
    <location>
        <begin position="19"/>
        <end position="372"/>
    </location>
</feature>
<dbReference type="PANTHER" id="PTHR11799">
    <property type="entry name" value="PARAOXONASE"/>
    <property type="match status" value="1"/>
</dbReference>
<dbReference type="PANTHER" id="PTHR11799:SF12">
    <property type="entry name" value="PARAOXONASE-RELATED"/>
    <property type="match status" value="1"/>
</dbReference>
<evidence type="ECO:0000256" key="2">
    <source>
        <dbReference type="ARBA" id="ARBA00022801"/>
    </source>
</evidence>
<keyword evidence="7" id="KW-1185">Reference proteome</keyword>
<feature type="signal peptide" evidence="5">
    <location>
        <begin position="1"/>
        <end position="18"/>
    </location>
</feature>
<evidence type="ECO:0000256" key="5">
    <source>
        <dbReference type="SAM" id="SignalP"/>
    </source>
</evidence>
<dbReference type="Gene3D" id="2.120.10.30">
    <property type="entry name" value="TolB, C-terminal domain"/>
    <property type="match status" value="1"/>
</dbReference>
<keyword evidence="2" id="KW-0378">Hydrolase</keyword>
<evidence type="ECO:0000256" key="1">
    <source>
        <dbReference type="ARBA" id="ARBA00008595"/>
    </source>
</evidence>
<proteinExistence type="inferred from homology"/>
<comment type="caution">
    <text evidence="6">The sequence shown here is derived from an EMBL/GenBank/DDBJ whole genome shotgun (WGS) entry which is preliminary data.</text>
</comment>
<dbReference type="Pfam" id="PF01731">
    <property type="entry name" value="Arylesterase"/>
    <property type="match status" value="1"/>
</dbReference>
<evidence type="ECO:0000313" key="6">
    <source>
        <dbReference type="EMBL" id="KAK9768256.1"/>
    </source>
</evidence>
<evidence type="ECO:0000313" key="7">
    <source>
        <dbReference type="Proteomes" id="UP001479436"/>
    </source>
</evidence>
<evidence type="ECO:0008006" key="8">
    <source>
        <dbReference type="Google" id="ProtNLM"/>
    </source>
</evidence>
<dbReference type="InterPro" id="IPR051288">
    <property type="entry name" value="Serum_paraoxonase/arylesterase"/>
</dbReference>
<organism evidence="6 7">
    <name type="scientific">Basidiobolus ranarum</name>
    <dbReference type="NCBI Taxonomy" id="34480"/>
    <lineage>
        <taxon>Eukaryota</taxon>
        <taxon>Fungi</taxon>
        <taxon>Fungi incertae sedis</taxon>
        <taxon>Zoopagomycota</taxon>
        <taxon>Entomophthoromycotina</taxon>
        <taxon>Basidiobolomycetes</taxon>
        <taxon>Basidiobolales</taxon>
        <taxon>Basidiobolaceae</taxon>
        <taxon>Basidiobolus</taxon>
    </lineage>
</organism>
<protein>
    <recommendedName>
        <fullName evidence="8">Calcium-dependent phosphotriesterase</fullName>
    </recommendedName>
</protein>
<keyword evidence="3" id="KW-1015">Disulfide bond</keyword>